<name>A0A4U1JHQ2_9BACT</name>
<keyword evidence="2" id="KW-1185">Reference proteome</keyword>
<dbReference type="OrthoDB" id="9892753at2"/>
<evidence type="ECO:0000313" key="1">
    <source>
        <dbReference type="EMBL" id="TKD11958.1"/>
    </source>
</evidence>
<reference evidence="1 2" key="1">
    <citation type="submission" date="2019-04" db="EMBL/GenBank/DDBJ databases">
        <authorList>
            <person name="Li Y."/>
            <person name="Wang J."/>
        </authorList>
    </citation>
    <scope>NUCLEOTIDE SEQUENCE [LARGE SCALE GENOMIC DNA]</scope>
    <source>
        <strain evidence="1 2">DSM 14668</strain>
    </source>
</reference>
<accession>A0A4U1JHQ2</accession>
<dbReference type="NCBIfam" id="TIGR03901">
    <property type="entry name" value="MYXO-CTERM"/>
    <property type="match status" value="1"/>
</dbReference>
<dbReference type="Proteomes" id="UP000309215">
    <property type="component" value="Unassembled WGS sequence"/>
</dbReference>
<comment type="caution">
    <text evidence="1">The sequence shown here is derived from an EMBL/GenBank/DDBJ whole genome shotgun (WGS) entry which is preliminary data.</text>
</comment>
<dbReference type="EMBL" id="SSMQ01000005">
    <property type="protein sequence ID" value="TKD11958.1"/>
    <property type="molecule type" value="Genomic_DNA"/>
</dbReference>
<protein>
    <submittedName>
        <fullName evidence="1">Uncharacterized protein</fullName>
    </submittedName>
</protein>
<evidence type="ECO:0000313" key="2">
    <source>
        <dbReference type="Proteomes" id="UP000309215"/>
    </source>
</evidence>
<dbReference type="RefSeq" id="WP_136928231.1">
    <property type="nucleotide sequence ID" value="NZ_SSMQ01000005.1"/>
</dbReference>
<gene>
    <name evidence="1" type="ORF">E8A74_07485</name>
</gene>
<dbReference type="InterPro" id="IPR024038">
    <property type="entry name" value="MYXO-CTERM"/>
</dbReference>
<organism evidence="1 2">
    <name type="scientific">Polyangium fumosum</name>
    <dbReference type="NCBI Taxonomy" id="889272"/>
    <lineage>
        <taxon>Bacteria</taxon>
        <taxon>Pseudomonadati</taxon>
        <taxon>Myxococcota</taxon>
        <taxon>Polyangia</taxon>
        <taxon>Polyangiales</taxon>
        <taxon>Polyangiaceae</taxon>
        <taxon>Polyangium</taxon>
    </lineage>
</organism>
<dbReference type="AlphaFoldDB" id="A0A4U1JHQ2"/>
<sequence>MIDSSHAMGYKSHVRIFFSTLLVIAISTFTAIAAADVAGPHNVCDVEGLGCQQCYWNYDRDPGDQPGFDRCAGPLREKGLAEACRHKQGAGDVVFFCPAGVKPETRVVGGGCGGCTTAGAAEGAGMLVFAAGLGIAWARRRRISKGMGISGDAGRRP</sequence>
<proteinExistence type="predicted"/>